<accession>A0A2T1G1N7</accession>
<evidence type="ECO:0000256" key="1">
    <source>
        <dbReference type="ARBA" id="ARBA00005947"/>
    </source>
</evidence>
<protein>
    <submittedName>
        <fullName evidence="3">Histone deacetylase</fullName>
    </submittedName>
</protein>
<dbReference type="PRINTS" id="PR01270">
    <property type="entry name" value="HDASUPER"/>
</dbReference>
<organism evidence="3 4">
    <name type="scientific">Chamaesiphon polymorphus CCALA 037</name>
    <dbReference type="NCBI Taxonomy" id="2107692"/>
    <lineage>
        <taxon>Bacteria</taxon>
        <taxon>Bacillati</taxon>
        <taxon>Cyanobacteriota</taxon>
        <taxon>Cyanophyceae</taxon>
        <taxon>Gomontiellales</taxon>
        <taxon>Chamaesiphonaceae</taxon>
        <taxon>Chamaesiphon</taxon>
    </lineage>
</organism>
<dbReference type="Proteomes" id="UP000238937">
    <property type="component" value="Unassembled WGS sequence"/>
</dbReference>
<sequence>MFPVIYSSEFLLHQTGAFHPEKPARLTAIKSALERAKWANQIDWKQPTSIQTRSPLSWIEKIHPTGYIQLVEELGIEGGSIDPDTPVSAKTYEVALLAVNAWLDGVESALTTGEPAFVLARPPGHHAEPARGMGFCIFSNAAIAATYALANGAERVAILDWDVHHGNGTQAVVAQNPQLAYCSLHEFPHYPGTGKATERGGYENLLNLPMPAGSTIADYQPLFETKVVPFLQAFDPDLLIVSAGYDAHHDDPLANIALYAEDFGVFTDYCLQVTRKIVFGLEGGYDFDALGTSVVATIDRCLKSA</sequence>
<dbReference type="InterPro" id="IPR023696">
    <property type="entry name" value="Ureohydrolase_dom_sf"/>
</dbReference>
<dbReference type="Gene3D" id="3.40.800.20">
    <property type="entry name" value="Histone deacetylase domain"/>
    <property type="match status" value="1"/>
</dbReference>
<evidence type="ECO:0000259" key="2">
    <source>
        <dbReference type="Pfam" id="PF00850"/>
    </source>
</evidence>
<evidence type="ECO:0000313" key="3">
    <source>
        <dbReference type="EMBL" id="PSB51142.1"/>
    </source>
</evidence>
<proteinExistence type="inferred from homology"/>
<comment type="caution">
    <text evidence="3">The sequence shown here is derived from an EMBL/GenBank/DDBJ whole genome shotgun (WGS) entry which is preliminary data.</text>
</comment>
<dbReference type="GO" id="GO:0040029">
    <property type="term" value="P:epigenetic regulation of gene expression"/>
    <property type="evidence" value="ECO:0007669"/>
    <property type="project" value="TreeGrafter"/>
</dbReference>
<name>A0A2T1G1N7_9CYAN</name>
<dbReference type="OrthoDB" id="9808367at2"/>
<dbReference type="SUPFAM" id="SSF52768">
    <property type="entry name" value="Arginase/deacetylase"/>
    <property type="match status" value="1"/>
</dbReference>
<dbReference type="RefSeq" id="WP_106309865.1">
    <property type="nucleotide sequence ID" value="NZ_PVWO01000369.1"/>
</dbReference>
<feature type="domain" description="Histone deacetylase" evidence="2">
    <location>
        <begin position="19"/>
        <end position="298"/>
    </location>
</feature>
<comment type="similarity">
    <text evidence="1">Belongs to the histone deacetylase family.</text>
</comment>
<dbReference type="InterPro" id="IPR023801">
    <property type="entry name" value="His_deacetylse_dom"/>
</dbReference>
<dbReference type="InterPro" id="IPR037138">
    <property type="entry name" value="His_deacetylse_dom_sf"/>
</dbReference>
<evidence type="ECO:0000313" key="4">
    <source>
        <dbReference type="Proteomes" id="UP000238937"/>
    </source>
</evidence>
<dbReference type="PANTHER" id="PTHR10625:SF10">
    <property type="entry name" value="HISTONE DEACETYLASE HDAC1"/>
    <property type="match status" value="1"/>
</dbReference>
<dbReference type="AlphaFoldDB" id="A0A2T1G1N7"/>
<keyword evidence="4" id="KW-1185">Reference proteome</keyword>
<dbReference type="EMBL" id="PVWO01000369">
    <property type="protein sequence ID" value="PSB51142.1"/>
    <property type="molecule type" value="Genomic_DNA"/>
</dbReference>
<reference evidence="3 4" key="1">
    <citation type="submission" date="2018-03" db="EMBL/GenBank/DDBJ databases">
        <title>The ancient ancestry and fast evolution of plastids.</title>
        <authorList>
            <person name="Moore K.R."/>
            <person name="Magnabosco C."/>
            <person name="Momper L."/>
            <person name="Gold D.A."/>
            <person name="Bosak T."/>
            <person name="Fournier G.P."/>
        </authorList>
    </citation>
    <scope>NUCLEOTIDE SEQUENCE [LARGE SCALE GENOMIC DNA]</scope>
    <source>
        <strain evidence="3 4">CCALA 037</strain>
    </source>
</reference>
<dbReference type="Pfam" id="PF00850">
    <property type="entry name" value="Hist_deacetyl"/>
    <property type="match status" value="1"/>
</dbReference>
<dbReference type="GO" id="GO:0004407">
    <property type="term" value="F:histone deacetylase activity"/>
    <property type="evidence" value="ECO:0007669"/>
    <property type="project" value="TreeGrafter"/>
</dbReference>
<gene>
    <name evidence="3" type="ORF">C7B77_21910</name>
</gene>
<dbReference type="PANTHER" id="PTHR10625">
    <property type="entry name" value="HISTONE DEACETYLASE HDAC1-RELATED"/>
    <property type="match status" value="1"/>
</dbReference>
<dbReference type="CDD" id="cd09992">
    <property type="entry name" value="HDAC_classII"/>
    <property type="match status" value="1"/>
</dbReference>
<dbReference type="InterPro" id="IPR000286">
    <property type="entry name" value="HDACs"/>
</dbReference>